<evidence type="ECO:0000313" key="7">
    <source>
        <dbReference type="EnsemblPlants" id="AUR62027481-RA:cds"/>
    </source>
</evidence>
<evidence type="ECO:0000259" key="6">
    <source>
        <dbReference type="PROSITE" id="PS50888"/>
    </source>
</evidence>
<dbReference type="Pfam" id="PF22754">
    <property type="entry name" value="bHLH-TF_ACT-like_plant"/>
    <property type="match status" value="1"/>
</dbReference>
<evidence type="ECO:0000313" key="8">
    <source>
        <dbReference type="Proteomes" id="UP000596660"/>
    </source>
</evidence>
<keyword evidence="5" id="KW-0175">Coiled coil</keyword>
<dbReference type="InterPro" id="IPR051358">
    <property type="entry name" value="TF_AMS/ICE1/BHLH6-like"/>
</dbReference>
<dbReference type="SUPFAM" id="SSF47459">
    <property type="entry name" value="HLH, helix-loop-helix DNA-binding domain"/>
    <property type="match status" value="1"/>
</dbReference>
<feature type="domain" description="BHLH" evidence="6">
    <location>
        <begin position="153"/>
        <end position="202"/>
    </location>
</feature>
<protein>
    <recommendedName>
        <fullName evidence="6">BHLH domain-containing protein</fullName>
    </recommendedName>
</protein>
<proteinExistence type="predicted"/>
<dbReference type="InterPro" id="IPR011598">
    <property type="entry name" value="bHLH_dom"/>
</dbReference>
<dbReference type="Gramene" id="AUR62027481-RA">
    <property type="protein sequence ID" value="AUR62027481-RA:cds"/>
    <property type="gene ID" value="AUR62027481"/>
</dbReference>
<dbReference type="EnsemblPlants" id="AUR62027481-RA">
    <property type="protein sequence ID" value="AUR62027481-RA:cds"/>
    <property type="gene ID" value="AUR62027481"/>
</dbReference>
<dbReference type="Proteomes" id="UP000596660">
    <property type="component" value="Unplaced"/>
</dbReference>
<sequence>MTEIQLLDNPGQGGEILPIVNSTSSGGLGLVPGGLPPPSHPLVACSASAACLLDAFLLRLRGHCSSPLRNRFDAIANSLLMLPLRSSAHASSPPVLALLLALLLRLLASISVCRLASWEFGNVLGPITLCYNDDNNNLSSSSPDGCAYSKTYMAESKNVVSERNRRKQLKDRIHGLRAIVPNISKMDKASTIKDAIDYIKELQEEERRIKEDIAKLELRKQNNNNESSSWCSTIVLEQELSTLLTNKSNNDHDKRCYDSNNSGCRSFLVEDLKVGVSYAGGRTIIVSLSCSNRNGIMVKLCELFECLKLKVITANITVVGGRILKTIYVEVSL</sequence>
<reference evidence="7" key="2">
    <citation type="submission" date="2021-03" db="UniProtKB">
        <authorList>
            <consortium name="EnsemblPlants"/>
        </authorList>
    </citation>
    <scope>IDENTIFICATION</scope>
</reference>
<evidence type="ECO:0000256" key="3">
    <source>
        <dbReference type="ARBA" id="ARBA00023163"/>
    </source>
</evidence>
<dbReference type="PROSITE" id="PS50888">
    <property type="entry name" value="BHLH"/>
    <property type="match status" value="1"/>
</dbReference>
<organism evidence="7 8">
    <name type="scientific">Chenopodium quinoa</name>
    <name type="common">Quinoa</name>
    <dbReference type="NCBI Taxonomy" id="63459"/>
    <lineage>
        <taxon>Eukaryota</taxon>
        <taxon>Viridiplantae</taxon>
        <taxon>Streptophyta</taxon>
        <taxon>Embryophyta</taxon>
        <taxon>Tracheophyta</taxon>
        <taxon>Spermatophyta</taxon>
        <taxon>Magnoliopsida</taxon>
        <taxon>eudicotyledons</taxon>
        <taxon>Gunneridae</taxon>
        <taxon>Pentapetalae</taxon>
        <taxon>Caryophyllales</taxon>
        <taxon>Chenopodiaceae</taxon>
        <taxon>Chenopodioideae</taxon>
        <taxon>Atripliceae</taxon>
        <taxon>Chenopodium</taxon>
    </lineage>
</organism>
<dbReference type="GO" id="GO:0043565">
    <property type="term" value="F:sequence-specific DNA binding"/>
    <property type="evidence" value="ECO:0007669"/>
    <property type="project" value="TreeGrafter"/>
</dbReference>
<dbReference type="GO" id="GO:0005634">
    <property type="term" value="C:nucleus"/>
    <property type="evidence" value="ECO:0007669"/>
    <property type="project" value="UniProtKB-SubCell"/>
</dbReference>
<evidence type="ECO:0000256" key="5">
    <source>
        <dbReference type="SAM" id="Coils"/>
    </source>
</evidence>
<accession>A0A803MDD8</accession>
<keyword evidence="8" id="KW-1185">Reference proteome</keyword>
<reference evidence="7" key="1">
    <citation type="journal article" date="2017" name="Nature">
        <title>The genome of Chenopodium quinoa.</title>
        <authorList>
            <person name="Jarvis D.E."/>
            <person name="Ho Y.S."/>
            <person name="Lightfoot D.J."/>
            <person name="Schmoeckel S.M."/>
            <person name="Li B."/>
            <person name="Borm T.J.A."/>
            <person name="Ohyanagi H."/>
            <person name="Mineta K."/>
            <person name="Michell C.T."/>
            <person name="Saber N."/>
            <person name="Kharbatia N.M."/>
            <person name="Rupper R.R."/>
            <person name="Sharp A.R."/>
            <person name="Dally N."/>
            <person name="Boughton B.A."/>
            <person name="Woo Y.H."/>
            <person name="Gao G."/>
            <person name="Schijlen E.G.W.M."/>
            <person name="Guo X."/>
            <person name="Momin A.A."/>
            <person name="Negrao S."/>
            <person name="Al-Babili S."/>
            <person name="Gehring C."/>
            <person name="Roessner U."/>
            <person name="Jung C."/>
            <person name="Murphy K."/>
            <person name="Arold S.T."/>
            <person name="Gojobori T."/>
            <person name="van der Linden C.G."/>
            <person name="van Loo E.N."/>
            <person name="Jellen E.N."/>
            <person name="Maughan P.J."/>
            <person name="Tester M."/>
        </authorList>
    </citation>
    <scope>NUCLEOTIDE SEQUENCE [LARGE SCALE GENOMIC DNA]</scope>
    <source>
        <strain evidence="7">cv. PI 614886</strain>
    </source>
</reference>
<feature type="coiled-coil region" evidence="5">
    <location>
        <begin position="192"/>
        <end position="226"/>
    </location>
</feature>
<dbReference type="Gene3D" id="4.10.280.10">
    <property type="entry name" value="Helix-loop-helix DNA-binding domain"/>
    <property type="match status" value="1"/>
</dbReference>
<evidence type="ECO:0000256" key="1">
    <source>
        <dbReference type="ARBA" id="ARBA00004123"/>
    </source>
</evidence>
<dbReference type="InterPro" id="IPR054502">
    <property type="entry name" value="bHLH-TF_ACT-like_plant"/>
</dbReference>
<dbReference type="AlphaFoldDB" id="A0A803MDD8"/>
<dbReference type="GO" id="GO:0046983">
    <property type="term" value="F:protein dimerization activity"/>
    <property type="evidence" value="ECO:0007669"/>
    <property type="project" value="InterPro"/>
</dbReference>
<dbReference type="GO" id="GO:0003700">
    <property type="term" value="F:DNA-binding transcription factor activity"/>
    <property type="evidence" value="ECO:0007669"/>
    <property type="project" value="TreeGrafter"/>
</dbReference>
<dbReference type="Pfam" id="PF00010">
    <property type="entry name" value="HLH"/>
    <property type="match status" value="1"/>
</dbReference>
<dbReference type="PANTHER" id="PTHR31945">
    <property type="entry name" value="TRANSCRIPTION FACTOR SCREAM2-RELATED"/>
    <property type="match status" value="1"/>
</dbReference>
<evidence type="ECO:0000256" key="4">
    <source>
        <dbReference type="ARBA" id="ARBA00023242"/>
    </source>
</evidence>
<comment type="subcellular location">
    <subcellularLocation>
        <location evidence="1">Nucleus</location>
    </subcellularLocation>
</comment>
<dbReference type="PANTHER" id="PTHR31945:SF26">
    <property type="entry name" value="TRANSCRIPTION FACTOR BHLH35"/>
    <property type="match status" value="1"/>
</dbReference>
<evidence type="ECO:0000256" key="2">
    <source>
        <dbReference type="ARBA" id="ARBA00023015"/>
    </source>
</evidence>
<keyword evidence="2" id="KW-0805">Transcription regulation</keyword>
<dbReference type="SMART" id="SM00353">
    <property type="entry name" value="HLH"/>
    <property type="match status" value="1"/>
</dbReference>
<name>A0A803MDD8_CHEQI</name>
<dbReference type="InterPro" id="IPR036638">
    <property type="entry name" value="HLH_DNA-bd_sf"/>
</dbReference>
<keyword evidence="4" id="KW-0539">Nucleus</keyword>
<keyword evidence="3" id="KW-0804">Transcription</keyword>